<dbReference type="GeneID" id="113726178"/>
<dbReference type="OrthoDB" id="1714508at2759"/>
<dbReference type="PANTHER" id="PTHR13464">
    <property type="entry name" value="TRANSCRIPTIONAL REGULATOR PROTEIN HCNGP"/>
    <property type="match status" value="1"/>
</dbReference>
<feature type="region of interest" description="Disordered" evidence="1">
    <location>
        <begin position="1"/>
        <end position="44"/>
    </location>
</feature>
<evidence type="ECO:0000313" key="2">
    <source>
        <dbReference type="Proteomes" id="UP001652660"/>
    </source>
</evidence>
<proteinExistence type="predicted"/>
<gene>
    <name evidence="3" type="primary">LOC113726178</name>
</gene>
<reference evidence="2" key="1">
    <citation type="journal article" date="2025" name="Foods">
        <title>Unveiling the Microbial Signatures of Arabica Coffee Cherries: Insights into Ripeness Specific Diversity, Functional Traits, and Implications for Quality and Safety.</title>
        <authorList>
            <consortium name="RefSeq"/>
            <person name="Tenea G.N."/>
            <person name="Cifuentes V."/>
            <person name="Reyes P."/>
            <person name="Cevallos-Vallejos M."/>
        </authorList>
    </citation>
    <scope>NUCLEOTIDE SEQUENCE [LARGE SCALE GENOMIC DNA]</scope>
</reference>
<protein>
    <submittedName>
        <fullName evidence="3">Uncharacterized protein isoform X1</fullName>
    </submittedName>
</protein>
<feature type="region of interest" description="Disordered" evidence="1">
    <location>
        <begin position="423"/>
        <end position="461"/>
    </location>
</feature>
<dbReference type="AlphaFoldDB" id="A0A6P6VSF5"/>
<reference evidence="3" key="2">
    <citation type="submission" date="2025-08" db="UniProtKB">
        <authorList>
            <consortium name="RefSeq"/>
        </authorList>
    </citation>
    <scope>IDENTIFICATION</scope>
    <source>
        <tissue evidence="3">Leaves</tissue>
    </source>
</reference>
<dbReference type="PANTHER" id="PTHR13464:SF0">
    <property type="entry name" value="SAP30-BINDING PROTEIN"/>
    <property type="match status" value="1"/>
</dbReference>
<evidence type="ECO:0000313" key="3">
    <source>
        <dbReference type="RefSeq" id="XP_027105546.1"/>
    </source>
</evidence>
<feature type="compositionally biased region" description="Basic and acidic residues" evidence="1">
    <location>
        <begin position="88"/>
        <end position="99"/>
    </location>
</feature>
<keyword evidence="2" id="KW-1185">Reference proteome</keyword>
<sequence>MASHQKKESIALLSIYGDEDDEEMEEAEAEAEIEAKTEEEAEQQPFQILQVEQEREEEFSVTENHSTIVIRESTSTTIVASDLVVEEEERHEQQQRVGEDNVTPGRGVFGGLGGSASATPQGSASSPGRRRKERITIVDYGHDEAAMSPEPEEGEIMVGRNSMEVEGAAMVNGNFQVKTVQVLTPGDRATPPQVSDPNDQAEMATSNPAVVGSESAEAADADVVPSKEAEDIDLLNNFLPPPPEAKCSDELQEKISKFLRLKKIKSYNAEVRNRKEYRNPDFLRHAMIYLDIDEIGSCFSKDVFDPHGYNQSDFYDEIELDMRREMERKEQERKRSPKIDFLSAGTQPGAVPTPKINLPIPVAPGTGLNTVTAAVDTLARDGRQNKKSKWDKVDGDRFNLVPTVGQDAVSAVATHASFLSAANAGTGYSAYAQQRRREAEDKRSSDKKSDRSSDKKSDRRT</sequence>
<dbReference type="GO" id="GO:0006355">
    <property type="term" value="P:regulation of DNA-templated transcription"/>
    <property type="evidence" value="ECO:0007669"/>
    <property type="project" value="InterPro"/>
</dbReference>
<feature type="region of interest" description="Disordered" evidence="1">
    <location>
        <begin position="85"/>
        <end position="133"/>
    </location>
</feature>
<feature type="compositionally biased region" description="Acidic residues" evidence="1">
    <location>
        <begin position="17"/>
        <end position="32"/>
    </location>
</feature>
<name>A0A6P6VSF5_COFAR</name>
<evidence type="ECO:0000256" key="1">
    <source>
        <dbReference type="SAM" id="MobiDB-lite"/>
    </source>
</evidence>
<feature type="compositionally biased region" description="Basic and acidic residues" evidence="1">
    <location>
        <begin position="435"/>
        <end position="461"/>
    </location>
</feature>
<accession>A0A6P6VSF5</accession>
<organism evidence="2 3">
    <name type="scientific">Coffea arabica</name>
    <name type="common">Arabian coffee</name>
    <dbReference type="NCBI Taxonomy" id="13443"/>
    <lineage>
        <taxon>Eukaryota</taxon>
        <taxon>Viridiplantae</taxon>
        <taxon>Streptophyta</taxon>
        <taxon>Embryophyta</taxon>
        <taxon>Tracheophyta</taxon>
        <taxon>Spermatophyta</taxon>
        <taxon>Magnoliopsida</taxon>
        <taxon>eudicotyledons</taxon>
        <taxon>Gunneridae</taxon>
        <taxon>Pentapetalae</taxon>
        <taxon>asterids</taxon>
        <taxon>lamiids</taxon>
        <taxon>Gentianales</taxon>
        <taxon>Rubiaceae</taxon>
        <taxon>Ixoroideae</taxon>
        <taxon>Gardenieae complex</taxon>
        <taxon>Bertiereae - Coffeeae clade</taxon>
        <taxon>Coffeeae</taxon>
        <taxon>Coffea</taxon>
    </lineage>
</organism>
<dbReference type="InterPro" id="IPR012479">
    <property type="entry name" value="SAP30BP"/>
</dbReference>
<dbReference type="GO" id="GO:0005634">
    <property type="term" value="C:nucleus"/>
    <property type="evidence" value="ECO:0007669"/>
    <property type="project" value="TreeGrafter"/>
</dbReference>
<feature type="compositionally biased region" description="Polar residues" evidence="1">
    <location>
        <begin position="116"/>
        <end position="126"/>
    </location>
</feature>
<dbReference type="Proteomes" id="UP001652660">
    <property type="component" value="Chromosome 2c"/>
</dbReference>
<dbReference type="RefSeq" id="XP_027105546.1">
    <property type="nucleotide sequence ID" value="XM_027249745.2"/>
</dbReference>
<dbReference type="Pfam" id="PF07818">
    <property type="entry name" value="HCNGP"/>
    <property type="match status" value="1"/>
</dbReference>